<keyword evidence="1 3" id="KW-0812">Transmembrane</keyword>
<feature type="transmembrane region" description="Helical" evidence="1">
    <location>
        <begin position="56"/>
        <end position="74"/>
    </location>
</feature>
<protein>
    <submittedName>
        <fullName evidence="3">LiaF transmembrane domain-containing protein</fullName>
    </submittedName>
</protein>
<keyword evidence="4" id="KW-1185">Reference proteome</keyword>
<proteinExistence type="predicted"/>
<comment type="caution">
    <text evidence="3">The sequence shown here is derived from an EMBL/GenBank/DDBJ whole genome shotgun (WGS) entry which is preliminary data.</text>
</comment>
<feature type="transmembrane region" description="Helical" evidence="1">
    <location>
        <begin position="31"/>
        <end position="49"/>
    </location>
</feature>
<dbReference type="RefSeq" id="WP_406789852.1">
    <property type="nucleotide sequence ID" value="NZ_JBJIAA010000027.1"/>
</dbReference>
<keyword evidence="1" id="KW-0472">Membrane</keyword>
<feature type="transmembrane region" description="Helical" evidence="1">
    <location>
        <begin position="7"/>
        <end position="25"/>
    </location>
</feature>
<dbReference type="InterPro" id="IPR054331">
    <property type="entry name" value="LiaF_TM"/>
</dbReference>
<gene>
    <name evidence="3" type="ORF">ACJDT4_22525</name>
</gene>
<keyword evidence="1" id="KW-1133">Transmembrane helix</keyword>
<sequence length="106" mass="11876">MKIKLTLGIMFIVLGIAMFCTEFGIMKTSDLSSIIWPLVLICTGAQRLYKKNNFNIGAAIMILFGILFEVEAFHILSNNIYEFIAPGMLIIIGASRLSRMKKTIND</sequence>
<reference evidence="3 4" key="1">
    <citation type="submission" date="2024-11" db="EMBL/GenBank/DDBJ databases">
        <authorList>
            <person name="Heng Y.C."/>
            <person name="Lim A.C.H."/>
            <person name="Lee J.K.Y."/>
            <person name="Kittelmann S."/>
        </authorList>
    </citation>
    <scope>NUCLEOTIDE SEQUENCE [LARGE SCALE GENOMIC DNA]</scope>
    <source>
        <strain evidence="3 4">WILCCON 0114</strain>
    </source>
</reference>
<organism evidence="3 4">
    <name type="scientific">Clostridium neuense</name>
    <dbReference type="NCBI Taxonomy" id="1728934"/>
    <lineage>
        <taxon>Bacteria</taxon>
        <taxon>Bacillati</taxon>
        <taxon>Bacillota</taxon>
        <taxon>Clostridia</taxon>
        <taxon>Eubacteriales</taxon>
        <taxon>Clostridiaceae</taxon>
        <taxon>Clostridium</taxon>
    </lineage>
</organism>
<feature type="transmembrane region" description="Helical" evidence="1">
    <location>
        <begin position="80"/>
        <end position="97"/>
    </location>
</feature>
<dbReference type="EMBL" id="JBJIAA010000027">
    <property type="protein sequence ID" value="MFL0253185.1"/>
    <property type="molecule type" value="Genomic_DNA"/>
</dbReference>
<evidence type="ECO:0000313" key="4">
    <source>
        <dbReference type="Proteomes" id="UP001623592"/>
    </source>
</evidence>
<evidence type="ECO:0000313" key="3">
    <source>
        <dbReference type="EMBL" id="MFL0253185.1"/>
    </source>
</evidence>
<dbReference type="Pfam" id="PF22570">
    <property type="entry name" value="LiaF-TM"/>
    <property type="match status" value="1"/>
</dbReference>
<evidence type="ECO:0000259" key="2">
    <source>
        <dbReference type="Pfam" id="PF22570"/>
    </source>
</evidence>
<feature type="domain" description="LiaF transmembrane" evidence="2">
    <location>
        <begin position="7"/>
        <end position="101"/>
    </location>
</feature>
<name>A0ABW8TM82_9CLOT</name>
<accession>A0ABW8TM82</accession>
<dbReference type="Proteomes" id="UP001623592">
    <property type="component" value="Unassembled WGS sequence"/>
</dbReference>
<evidence type="ECO:0000256" key="1">
    <source>
        <dbReference type="SAM" id="Phobius"/>
    </source>
</evidence>